<feature type="domain" description="ABC transporter" evidence="5">
    <location>
        <begin position="5"/>
        <end position="232"/>
    </location>
</feature>
<dbReference type="Pfam" id="PF00005">
    <property type="entry name" value="ABC_tran"/>
    <property type="match status" value="1"/>
</dbReference>
<dbReference type="EMBL" id="VUMB01000037">
    <property type="protein sequence ID" value="MSS41467.1"/>
    <property type="molecule type" value="Genomic_DNA"/>
</dbReference>
<reference evidence="6 7" key="1">
    <citation type="submission" date="2019-08" db="EMBL/GenBank/DDBJ databases">
        <title>In-depth cultivation of the pig gut microbiome towards novel bacterial diversity and tailored functional studies.</title>
        <authorList>
            <person name="Wylensek D."/>
            <person name="Hitch T.C.A."/>
            <person name="Clavel T."/>
        </authorList>
    </citation>
    <scope>NUCLEOTIDE SEQUENCE [LARGE SCALE GENOMIC DNA]</scope>
    <source>
        <strain evidence="6 7">BL-389-WT-3D</strain>
    </source>
</reference>
<dbReference type="InterPro" id="IPR003439">
    <property type="entry name" value="ABC_transporter-like_ATP-bd"/>
</dbReference>
<comment type="similarity">
    <text evidence="1">Belongs to the ABC transporter superfamily.</text>
</comment>
<evidence type="ECO:0000313" key="7">
    <source>
        <dbReference type="Proteomes" id="UP000462363"/>
    </source>
</evidence>
<dbReference type="GO" id="GO:0005524">
    <property type="term" value="F:ATP binding"/>
    <property type="evidence" value="ECO:0007669"/>
    <property type="project" value="UniProtKB-KW"/>
</dbReference>
<evidence type="ECO:0000256" key="2">
    <source>
        <dbReference type="ARBA" id="ARBA00022448"/>
    </source>
</evidence>
<evidence type="ECO:0000256" key="1">
    <source>
        <dbReference type="ARBA" id="ARBA00005417"/>
    </source>
</evidence>
<proteinExistence type="inferred from homology"/>
<keyword evidence="4 6" id="KW-0067">ATP-binding</keyword>
<dbReference type="Proteomes" id="UP000462363">
    <property type="component" value="Unassembled WGS sequence"/>
</dbReference>
<evidence type="ECO:0000256" key="4">
    <source>
        <dbReference type="ARBA" id="ARBA00022840"/>
    </source>
</evidence>
<dbReference type="InterPro" id="IPR027417">
    <property type="entry name" value="P-loop_NTPase"/>
</dbReference>
<keyword evidence="3" id="KW-0547">Nucleotide-binding</keyword>
<keyword evidence="2" id="KW-0813">Transport</keyword>
<dbReference type="RefSeq" id="WP_009248707.1">
    <property type="nucleotide sequence ID" value="NZ_AP024846.1"/>
</dbReference>
<gene>
    <name evidence="6" type="ORF">FYJ37_14255</name>
</gene>
<protein>
    <submittedName>
        <fullName evidence="6">ABC transporter ATP-binding protein</fullName>
    </submittedName>
</protein>
<dbReference type="InterPro" id="IPR017871">
    <property type="entry name" value="ABC_transporter-like_CS"/>
</dbReference>
<dbReference type="GO" id="GO:0016887">
    <property type="term" value="F:ATP hydrolysis activity"/>
    <property type="evidence" value="ECO:0007669"/>
    <property type="project" value="InterPro"/>
</dbReference>
<dbReference type="CDD" id="cd03264">
    <property type="entry name" value="ABC_drug_resistance_like"/>
    <property type="match status" value="1"/>
</dbReference>
<comment type="caution">
    <text evidence="6">The sequence shown here is derived from an EMBL/GenBank/DDBJ whole genome shotgun (WGS) entry which is preliminary data.</text>
</comment>
<dbReference type="PROSITE" id="PS00211">
    <property type="entry name" value="ABC_TRANSPORTER_1"/>
    <property type="match status" value="1"/>
</dbReference>
<accession>A0A844FAW3</accession>
<dbReference type="SUPFAM" id="SSF52540">
    <property type="entry name" value="P-loop containing nucleoside triphosphate hydrolases"/>
    <property type="match status" value="1"/>
</dbReference>
<dbReference type="PANTHER" id="PTHR43335:SF2">
    <property type="entry name" value="ABC TRANSPORTER, ATP-BINDING PROTEIN"/>
    <property type="match status" value="1"/>
</dbReference>
<organism evidence="6 7">
    <name type="scientific">Clostridium scindens (strain JCM 10418 / VPI 12708)</name>
    <dbReference type="NCBI Taxonomy" id="29347"/>
    <lineage>
        <taxon>Bacteria</taxon>
        <taxon>Bacillati</taxon>
        <taxon>Bacillota</taxon>
        <taxon>Clostridia</taxon>
        <taxon>Lachnospirales</taxon>
        <taxon>Lachnospiraceae</taxon>
    </lineage>
</organism>
<dbReference type="Gene3D" id="3.40.50.300">
    <property type="entry name" value="P-loop containing nucleotide triphosphate hydrolases"/>
    <property type="match status" value="1"/>
</dbReference>
<evidence type="ECO:0000313" key="6">
    <source>
        <dbReference type="EMBL" id="MSS41467.1"/>
    </source>
</evidence>
<dbReference type="InterPro" id="IPR003593">
    <property type="entry name" value="AAA+_ATPase"/>
</dbReference>
<sequence length="292" mass="32663">MDISIKIEGLNQYYGRKQALKDVNLYIKTGMFGLLGRNGAGKTTLMKVLATLLKKSEGKVSICGIPVEDAREIRRIVGYLPQEFSMYPNMTVYEAMDYLGVLSGMDQKSRKQKIPKLLYKVNLQEDQKKKVKALSGGMKRRLGIAQAILHDPKILIVDEPTAGLDPEERVRFRNLLCEIAKDRIVILSTHIVGDIEATCEDIAVLDEGSLIYQGTAAELTSLAEGKVYMAEISRKEMETLKEKYVVTSMLTLGNNVMARFISETRPFESAKLCEAGVEDAYLYLMHGKRGGR</sequence>
<dbReference type="PROSITE" id="PS50893">
    <property type="entry name" value="ABC_TRANSPORTER_2"/>
    <property type="match status" value="1"/>
</dbReference>
<name>A0A844FAW3_CLOSV</name>
<dbReference type="AlphaFoldDB" id="A0A844FAW3"/>
<evidence type="ECO:0000256" key="3">
    <source>
        <dbReference type="ARBA" id="ARBA00022741"/>
    </source>
</evidence>
<dbReference type="PANTHER" id="PTHR43335">
    <property type="entry name" value="ABC TRANSPORTER, ATP-BINDING PROTEIN"/>
    <property type="match status" value="1"/>
</dbReference>
<dbReference type="SMART" id="SM00382">
    <property type="entry name" value="AAA"/>
    <property type="match status" value="1"/>
</dbReference>
<evidence type="ECO:0000259" key="5">
    <source>
        <dbReference type="PROSITE" id="PS50893"/>
    </source>
</evidence>